<feature type="region of interest" description="Disordered" evidence="1">
    <location>
        <begin position="622"/>
        <end position="666"/>
    </location>
</feature>
<feature type="non-terminal residue" evidence="2">
    <location>
        <position position="666"/>
    </location>
</feature>
<feature type="compositionally biased region" description="Low complexity" evidence="1">
    <location>
        <begin position="650"/>
        <end position="666"/>
    </location>
</feature>
<dbReference type="EMBL" id="ATMH01005952">
    <property type="protein sequence ID" value="EPY27039.1"/>
    <property type="molecule type" value="Genomic_DNA"/>
</dbReference>
<feature type="region of interest" description="Disordered" evidence="1">
    <location>
        <begin position="152"/>
        <end position="229"/>
    </location>
</feature>
<dbReference type="InterPro" id="IPR029063">
    <property type="entry name" value="SAM-dependent_MTases_sf"/>
</dbReference>
<gene>
    <name evidence="2" type="ORF">STCU_05952</name>
</gene>
<feature type="compositionally biased region" description="Basic and acidic residues" evidence="1">
    <location>
        <begin position="217"/>
        <end position="229"/>
    </location>
</feature>
<comment type="caution">
    <text evidence="2">The sequence shown here is derived from an EMBL/GenBank/DDBJ whole genome shotgun (WGS) entry which is preliminary data.</text>
</comment>
<name>S9UE96_9TRYP</name>
<keyword evidence="3" id="KW-1185">Reference proteome</keyword>
<evidence type="ECO:0000313" key="2">
    <source>
        <dbReference type="EMBL" id="EPY27039.1"/>
    </source>
</evidence>
<dbReference type="Pfam" id="PF10294">
    <property type="entry name" value="Methyltransf_16"/>
    <property type="match status" value="1"/>
</dbReference>
<proteinExistence type="predicted"/>
<feature type="compositionally biased region" description="Low complexity" evidence="1">
    <location>
        <begin position="629"/>
        <end position="641"/>
    </location>
</feature>
<dbReference type="PANTHER" id="PTHR14614">
    <property type="entry name" value="HEPATOCELLULAR CARCINOMA-ASSOCIATED ANTIGEN"/>
    <property type="match status" value="1"/>
</dbReference>
<dbReference type="PANTHER" id="PTHR14614:SF130">
    <property type="entry name" value="PROTEIN-LYSINE N-METHYLTRANSFERASE EEF2KMT"/>
    <property type="match status" value="1"/>
</dbReference>
<evidence type="ECO:0000313" key="3">
    <source>
        <dbReference type="Proteomes" id="UP000015354"/>
    </source>
</evidence>
<dbReference type="AlphaFoldDB" id="S9UE96"/>
<protein>
    <recommendedName>
        <fullName evidence="4">Methyltransferase</fullName>
    </recommendedName>
</protein>
<sequence length="666" mass="73259">MQIEKDYPPLSLLMYLQSAPPAVIFSAFQADCVSRGLEWYSIESQRIVLEYCLRHPVSKRYPPRYTTLRSFLKQYMGSIESSDLPMQDLPDGEDPVLLELMEAYIGLSIKSSEINYNMCYKSFFNPYIQRRRSTRRTSVPYLRVNYTADEAGDSNLSSPFHSGSGAFSSSLAAPRPPPGTSSNPRSKHTSRELSPNQSFPGPDELDVPTGAGASATADDKEAEKARRRAEKRDILSMFCPIRVSTQQLSNVGLSLWPAAFVLVQFLAQELLDTSRVLQSSLFPMRGGAWTGDEEKEPPLPPSDRLNWVELGAGAGLTPALLHHIPAYRRHVHTFTLTDYQDTIIENIRYNLQENHVCHVHDYVAAMKGLEGSQVAPPFHHAMSVDWRHPEVYESLLHEWPVVDLVLAADCIYDPEVIEPLVRVIETTMTTTPSSSFYRHTRQVPRDRCCLIVQTHRQDSTMAKFFNLVRPTMTIESFSIVRRPIHQLRDALSANRDGRDGGCIPLGEWANTAGAAGAFEDPDHVVCALQPDEVLPDGALRSLKEAPAEPHPPAGTTATVAGSSAFADVDTQLMSAGSMGTLPHVDMEQLLKDEMIGPFYTPMAGLIGVHVLRLRSEGHEDIVRPPSKLSRAGAAAAAAAAADRGRRRSSGKQSSSGGSALPSAGAS</sequence>
<dbReference type="Proteomes" id="UP000015354">
    <property type="component" value="Unassembled WGS sequence"/>
</dbReference>
<accession>S9UE96</accession>
<dbReference type="OrthoDB" id="194386at2759"/>
<feature type="compositionally biased region" description="Low complexity" evidence="1">
    <location>
        <begin position="157"/>
        <end position="173"/>
    </location>
</feature>
<reference evidence="2 3" key="1">
    <citation type="journal article" date="2013" name="PLoS ONE">
        <title>Predicting the Proteins of Angomonas deanei, Strigomonas culicis and Their Respective Endosymbionts Reveals New Aspects of the Trypanosomatidae Family.</title>
        <authorList>
            <person name="Motta M.C."/>
            <person name="Martins A.C."/>
            <person name="de Souza S.S."/>
            <person name="Catta-Preta C.M."/>
            <person name="Silva R."/>
            <person name="Klein C.C."/>
            <person name="de Almeida L.G."/>
            <person name="de Lima Cunha O."/>
            <person name="Ciapina L.P."/>
            <person name="Brocchi M."/>
            <person name="Colabardini A.C."/>
            <person name="de Araujo Lima B."/>
            <person name="Machado C.R."/>
            <person name="de Almeida Soares C.M."/>
            <person name="Probst C.M."/>
            <person name="de Menezes C.B."/>
            <person name="Thompson C.E."/>
            <person name="Bartholomeu D.C."/>
            <person name="Gradia D.F."/>
            <person name="Pavoni D.P."/>
            <person name="Grisard E.C."/>
            <person name="Fantinatti-Garboggini F."/>
            <person name="Marchini F.K."/>
            <person name="Rodrigues-Luiz G.F."/>
            <person name="Wagner G."/>
            <person name="Goldman G.H."/>
            <person name="Fietto J.L."/>
            <person name="Elias M.C."/>
            <person name="Goldman M.H."/>
            <person name="Sagot M.F."/>
            <person name="Pereira M."/>
            <person name="Stoco P.H."/>
            <person name="de Mendonca-Neto R.P."/>
            <person name="Teixeira S.M."/>
            <person name="Maciel T.E."/>
            <person name="de Oliveira Mendes T.A."/>
            <person name="Urmenyi T.P."/>
            <person name="de Souza W."/>
            <person name="Schenkman S."/>
            <person name="de Vasconcelos A.T."/>
        </authorList>
    </citation>
    <scope>NUCLEOTIDE SEQUENCE [LARGE SCALE GENOMIC DNA]</scope>
</reference>
<evidence type="ECO:0000256" key="1">
    <source>
        <dbReference type="SAM" id="MobiDB-lite"/>
    </source>
</evidence>
<dbReference type="InterPro" id="IPR019410">
    <property type="entry name" value="Methyltransf_16"/>
</dbReference>
<dbReference type="Gene3D" id="3.40.50.150">
    <property type="entry name" value="Vaccinia Virus protein VP39"/>
    <property type="match status" value="1"/>
</dbReference>
<evidence type="ECO:0008006" key="4">
    <source>
        <dbReference type="Google" id="ProtNLM"/>
    </source>
</evidence>
<organism evidence="2 3">
    <name type="scientific">Strigomonas culicis</name>
    <dbReference type="NCBI Taxonomy" id="28005"/>
    <lineage>
        <taxon>Eukaryota</taxon>
        <taxon>Discoba</taxon>
        <taxon>Euglenozoa</taxon>
        <taxon>Kinetoplastea</taxon>
        <taxon>Metakinetoplastina</taxon>
        <taxon>Trypanosomatida</taxon>
        <taxon>Trypanosomatidae</taxon>
        <taxon>Strigomonadinae</taxon>
        <taxon>Strigomonas</taxon>
    </lineage>
</organism>